<reference evidence="9" key="1">
    <citation type="submission" date="2019-07" db="EMBL/GenBank/DDBJ databases">
        <authorList>
            <person name="Dittberner H."/>
        </authorList>
    </citation>
    <scope>NUCLEOTIDE SEQUENCE [LARGE SCALE GENOMIC DNA]</scope>
</reference>
<dbReference type="OrthoDB" id="10261212at2759"/>
<dbReference type="PANTHER" id="PTHR18063:SF20">
    <property type="entry name" value="MINDY DEUBIQUITINASE DOMAIN-CONTAINING PROTEIN"/>
    <property type="match status" value="1"/>
</dbReference>
<dbReference type="InterPro" id="IPR012310">
    <property type="entry name" value="DNA_ligase_ATP-dep_cent"/>
</dbReference>
<dbReference type="InterPro" id="IPR007518">
    <property type="entry name" value="MINDY"/>
</dbReference>
<dbReference type="AlphaFoldDB" id="A0A565CEI1"/>
<evidence type="ECO:0000256" key="1">
    <source>
        <dbReference type="ARBA" id="ARBA00007572"/>
    </source>
</evidence>
<dbReference type="InterPro" id="IPR036599">
    <property type="entry name" value="DNA_ligase_N_sf"/>
</dbReference>
<keyword evidence="2" id="KW-0436">Ligase</keyword>
<dbReference type="PANTHER" id="PTHR18063">
    <property type="entry name" value="NF-E2 INDUCIBLE PROTEIN"/>
    <property type="match status" value="1"/>
</dbReference>
<feature type="domain" description="ATP-dependent DNA ligase family profile" evidence="6">
    <location>
        <begin position="804"/>
        <end position="869"/>
    </location>
</feature>
<dbReference type="EMBL" id="CABITT030000007">
    <property type="protein sequence ID" value="VVB12006.1"/>
    <property type="molecule type" value="Genomic_DNA"/>
</dbReference>
<dbReference type="GO" id="GO:0016807">
    <property type="term" value="F:cysteine-type carboxypeptidase activity"/>
    <property type="evidence" value="ECO:0007669"/>
    <property type="project" value="TreeGrafter"/>
</dbReference>
<feature type="compositionally biased region" description="Basic and acidic residues" evidence="5">
    <location>
        <begin position="308"/>
        <end position="334"/>
    </location>
</feature>
<name>A0A565CEI1_9BRAS</name>
<evidence type="ECO:0000256" key="4">
    <source>
        <dbReference type="ARBA" id="ARBA00022840"/>
    </source>
</evidence>
<dbReference type="GO" id="GO:0005524">
    <property type="term" value="F:ATP binding"/>
    <property type="evidence" value="ECO:0007669"/>
    <property type="project" value="UniProtKB-KW"/>
</dbReference>
<dbReference type="GO" id="GO:0003677">
    <property type="term" value="F:DNA binding"/>
    <property type="evidence" value="ECO:0007669"/>
    <property type="project" value="InterPro"/>
</dbReference>
<feature type="domain" description="DNA ligase ATP-dependent N-terminal" evidence="8">
    <location>
        <begin position="591"/>
        <end position="740"/>
    </location>
</feature>
<dbReference type="GO" id="GO:0003910">
    <property type="term" value="F:DNA ligase (ATP) activity"/>
    <property type="evidence" value="ECO:0007669"/>
    <property type="project" value="InterPro"/>
</dbReference>
<dbReference type="GO" id="GO:0006281">
    <property type="term" value="P:DNA repair"/>
    <property type="evidence" value="ECO:0007669"/>
    <property type="project" value="InterPro"/>
</dbReference>
<dbReference type="GO" id="GO:0071944">
    <property type="term" value="C:cell periphery"/>
    <property type="evidence" value="ECO:0007669"/>
    <property type="project" value="TreeGrafter"/>
</dbReference>
<dbReference type="Gene3D" id="1.10.3260.10">
    <property type="entry name" value="DNA ligase, ATP-dependent, N-terminal domain"/>
    <property type="match status" value="1"/>
</dbReference>
<dbReference type="PROSITE" id="PS00697">
    <property type="entry name" value="DNA_LIGASE_A1"/>
    <property type="match status" value="1"/>
</dbReference>
<evidence type="ECO:0000256" key="3">
    <source>
        <dbReference type="ARBA" id="ARBA00022741"/>
    </source>
</evidence>
<evidence type="ECO:0000259" key="7">
    <source>
        <dbReference type="Pfam" id="PF04424"/>
    </source>
</evidence>
<feature type="compositionally biased region" description="Polar residues" evidence="5">
    <location>
        <begin position="279"/>
        <end position="289"/>
    </location>
</feature>
<dbReference type="Gene3D" id="2.40.50.140">
    <property type="entry name" value="Nucleic acid-binding proteins"/>
    <property type="match status" value="1"/>
</dbReference>
<protein>
    <recommendedName>
        <fullName evidence="11">ATP-dependent DNA ligase family profile domain-containing protein</fullName>
    </recommendedName>
</protein>
<feature type="region of interest" description="Disordered" evidence="5">
    <location>
        <begin position="248"/>
        <end position="267"/>
    </location>
</feature>
<dbReference type="InterPro" id="IPR012308">
    <property type="entry name" value="DNA_ligase_ATP-dep_N"/>
</dbReference>
<keyword evidence="10" id="KW-1185">Reference proteome</keyword>
<dbReference type="Gene3D" id="3.30.470.30">
    <property type="entry name" value="DNA ligase/mRNA capping enzyme"/>
    <property type="match status" value="1"/>
</dbReference>
<comment type="caution">
    <text evidence="9">The sequence shown here is derived from an EMBL/GenBank/DDBJ whole genome shotgun (WGS) entry which is preliminary data.</text>
</comment>
<dbReference type="InterPro" id="IPR033979">
    <property type="entry name" value="MINDY_domain"/>
</dbReference>
<dbReference type="GO" id="GO:0004843">
    <property type="term" value="F:cysteine-type deubiquitinase activity"/>
    <property type="evidence" value="ECO:0007669"/>
    <property type="project" value="InterPro"/>
</dbReference>
<dbReference type="GO" id="GO:0006310">
    <property type="term" value="P:DNA recombination"/>
    <property type="evidence" value="ECO:0007669"/>
    <property type="project" value="InterPro"/>
</dbReference>
<evidence type="ECO:0008006" key="11">
    <source>
        <dbReference type="Google" id="ProtNLM"/>
    </source>
</evidence>
<evidence type="ECO:0000259" key="6">
    <source>
        <dbReference type="Pfam" id="PF01068"/>
    </source>
</evidence>
<proteinExistence type="inferred from homology"/>
<keyword evidence="4" id="KW-0067">ATP-binding</keyword>
<dbReference type="InterPro" id="IPR016059">
    <property type="entry name" value="DNA_ligase_ATP-dep_CS"/>
</dbReference>
<evidence type="ECO:0000256" key="5">
    <source>
        <dbReference type="SAM" id="MobiDB-lite"/>
    </source>
</evidence>
<accession>A0A565CEI1</accession>
<dbReference type="SUPFAM" id="SSF56091">
    <property type="entry name" value="DNA ligase/mRNA capping enzyme, catalytic domain"/>
    <property type="match status" value="1"/>
</dbReference>
<dbReference type="SUPFAM" id="SSF50249">
    <property type="entry name" value="Nucleic acid-binding proteins"/>
    <property type="match status" value="1"/>
</dbReference>
<feature type="region of interest" description="Disordered" evidence="5">
    <location>
        <begin position="279"/>
        <end position="346"/>
    </location>
</feature>
<gene>
    <name evidence="9" type="ORF">ANE_LOCUS22450</name>
</gene>
<evidence type="ECO:0000313" key="10">
    <source>
        <dbReference type="Proteomes" id="UP000489600"/>
    </source>
</evidence>
<dbReference type="SUPFAM" id="SSF117018">
    <property type="entry name" value="ATP-dependent DNA ligase DNA-binding domain"/>
    <property type="match status" value="1"/>
</dbReference>
<keyword evidence="3" id="KW-0547">Nucleotide-binding</keyword>
<evidence type="ECO:0000313" key="9">
    <source>
        <dbReference type="EMBL" id="VVB12006.1"/>
    </source>
</evidence>
<sequence>MSSTSDSPGDEIVVESKNEVIYKTKEIKFLGRKKRIILQNQNGPCPLIAICNVLILRDDLHPQFREVSQEILLTLVATTLIDFNTNVDREDDEYTENISDAISLLPLLADGINVNIKFKRINDFEFTPELAIFDLLNIPLYHGWIVNPQDLETATAIGCKSYNALMSALVALETQTVKSPSSQSSGECSVGFAEATTAALRIPSPCRSFAVSPPASAEHSRLRKGDIEEEIVLLQALRLSEREAPGLKIHRGSSSGEELDDNEMSKDAAAGCTSNICQQSKSDDQFSSTKSKDGNEINVGEKTNLESTKIDSSSEIKSEDSSGRSKGDDDKPPYEGDECGSLGSPFYKGESLLEKSSLEWRDTNELTPEEENFTMVEFSGELINKFLNNNRSQLTVTGLSYLQEQVKEDELCVFFRNNHFLTMLKYDGELYQLVTDQGYLTQQDLVWEKLNKVKGDSVFMTGDFKVFKSDEGKSRKWNQKHAISNTADYIFSINKSSSEEGMEIDTDLEMAMILQQQELAGDIYSEVSIRSNQRPSSMQEEVKPVVQRWLITRKETEKTLVPPILSSRVSQLKSRTGLLKKKPDDFDPETVGRTAITDILCNLLRTVMATTPEDLVPTVYLAANEIAPAHQGVKLGIGTDSIIKAISQAFGRTESHVKKLNTELGDLGLVAKGSRSSQTMIFMPKPLTVVKVTDTLRQIAKIIIAYWRESGKDCEPLYLTRLLEEKLRLGFSRQTVLAALGQADEDHSKPPPNTKNPLDEAAKIVKEVYSVLPDYDIIAASLLTSGVWNLPKTCTLTLSFPVLPMLAKAVTSLSLVLDKFEDTVFTCEYKYDGERAQIHYMEDGTFEIFSKHAERNTSKYPDVALALSSEVTLVCTCFYQKLYDSFDEDPGYFQFATALTSSNVGEIEQFLKASIDIGSIGDSVDKEEFQSICNIGSGFSEAELQELSSSLCSKVIATPKVWEVKAADLTISNIIIVQLSESWTLIRGFPRLVRVARGSNIIGSDC</sequence>
<dbReference type="Proteomes" id="UP000489600">
    <property type="component" value="Unassembled WGS sequence"/>
</dbReference>
<organism evidence="9 10">
    <name type="scientific">Arabis nemorensis</name>
    <dbReference type="NCBI Taxonomy" id="586526"/>
    <lineage>
        <taxon>Eukaryota</taxon>
        <taxon>Viridiplantae</taxon>
        <taxon>Streptophyta</taxon>
        <taxon>Embryophyta</taxon>
        <taxon>Tracheophyta</taxon>
        <taxon>Spermatophyta</taxon>
        <taxon>Magnoliopsida</taxon>
        <taxon>eudicotyledons</taxon>
        <taxon>Gunneridae</taxon>
        <taxon>Pentapetalae</taxon>
        <taxon>rosids</taxon>
        <taxon>malvids</taxon>
        <taxon>Brassicales</taxon>
        <taxon>Brassicaceae</taxon>
        <taxon>Arabideae</taxon>
        <taxon>Arabis</taxon>
    </lineage>
</organism>
<dbReference type="InterPro" id="IPR012340">
    <property type="entry name" value="NA-bd_OB-fold"/>
</dbReference>
<feature type="domain" description="MINDY deubiquitinase" evidence="7">
    <location>
        <begin position="22"/>
        <end position="464"/>
    </location>
</feature>
<dbReference type="Pfam" id="PF01068">
    <property type="entry name" value="DNA_ligase_A_M"/>
    <property type="match status" value="1"/>
</dbReference>
<evidence type="ECO:0000259" key="8">
    <source>
        <dbReference type="Pfam" id="PF04675"/>
    </source>
</evidence>
<dbReference type="GO" id="GO:0005829">
    <property type="term" value="C:cytosol"/>
    <property type="evidence" value="ECO:0007669"/>
    <property type="project" value="TreeGrafter"/>
</dbReference>
<dbReference type="GO" id="GO:0071108">
    <property type="term" value="P:protein K48-linked deubiquitination"/>
    <property type="evidence" value="ECO:0007669"/>
    <property type="project" value="TreeGrafter"/>
</dbReference>
<dbReference type="Pfam" id="PF04675">
    <property type="entry name" value="DNA_ligase_A_N"/>
    <property type="match status" value="1"/>
</dbReference>
<dbReference type="GO" id="GO:1990380">
    <property type="term" value="F:K48-linked deubiquitinase activity"/>
    <property type="evidence" value="ECO:0007669"/>
    <property type="project" value="InterPro"/>
</dbReference>
<evidence type="ECO:0000256" key="2">
    <source>
        <dbReference type="ARBA" id="ARBA00022598"/>
    </source>
</evidence>
<dbReference type="Pfam" id="PF04424">
    <property type="entry name" value="MINDY_DUB"/>
    <property type="match status" value="1"/>
</dbReference>
<comment type="similarity">
    <text evidence="1">Belongs to the ATP-dependent DNA ligase family.</text>
</comment>